<dbReference type="eggNOG" id="COG0712">
    <property type="taxonomic scope" value="Bacteria"/>
</dbReference>
<keyword evidence="2 8" id="KW-0813">Transport</keyword>
<sequence>MKLDNQTVARRYGKALFDVSLEKNTREQLSLELSELKKFLHNVPQFKDFISSNAIKPDAKTEMMKTLTKDTSDLLTNLLNMLYDYKRLTNLEDIINEFDRLNDEFEKTVRASVTTAIKLDEDQKKRLESSFANVVGANKVIFNQKIDESIIGGVILKSESYIYDGSIKSKIERIKRLLLK</sequence>
<dbReference type="OrthoDB" id="9786633at2"/>
<keyword evidence="6 8" id="KW-0139">CF(1)</keyword>
<dbReference type="AlphaFoldDB" id="A0A0R1WLJ4"/>
<dbReference type="InterPro" id="IPR020781">
    <property type="entry name" value="ATPase_OSCP/d_CS"/>
</dbReference>
<dbReference type="InterPro" id="IPR000711">
    <property type="entry name" value="ATPase_OSCP/dsu"/>
</dbReference>
<organism evidence="9 10">
    <name type="scientific">Ligilactobacillus hayakitensis DSM 18933 = JCM 14209</name>
    <dbReference type="NCBI Taxonomy" id="1423755"/>
    <lineage>
        <taxon>Bacteria</taxon>
        <taxon>Bacillati</taxon>
        <taxon>Bacillota</taxon>
        <taxon>Bacilli</taxon>
        <taxon>Lactobacillales</taxon>
        <taxon>Lactobacillaceae</taxon>
        <taxon>Ligilactobacillus</taxon>
    </lineage>
</organism>
<evidence type="ECO:0000256" key="3">
    <source>
        <dbReference type="ARBA" id="ARBA00022781"/>
    </source>
</evidence>
<keyword evidence="10" id="KW-1185">Reference proteome</keyword>
<evidence type="ECO:0000256" key="4">
    <source>
        <dbReference type="ARBA" id="ARBA00023065"/>
    </source>
</evidence>
<dbReference type="STRING" id="1423755.FC40_GL000627"/>
<dbReference type="NCBIfam" id="TIGR01145">
    <property type="entry name" value="ATP_synt_delta"/>
    <property type="match status" value="1"/>
</dbReference>
<evidence type="ECO:0000256" key="2">
    <source>
        <dbReference type="ARBA" id="ARBA00022448"/>
    </source>
</evidence>
<dbReference type="SUPFAM" id="SSF47928">
    <property type="entry name" value="N-terminal domain of the delta subunit of the F1F0-ATP synthase"/>
    <property type="match status" value="1"/>
</dbReference>
<dbReference type="PROSITE" id="PS00389">
    <property type="entry name" value="ATPASE_DELTA"/>
    <property type="match status" value="1"/>
</dbReference>
<keyword evidence="4 8" id="KW-0406">Ion transport</keyword>
<dbReference type="GO" id="GO:0046933">
    <property type="term" value="F:proton-transporting ATP synthase activity, rotational mechanism"/>
    <property type="evidence" value="ECO:0007669"/>
    <property type="project" value="UniProtKB-UniRule"/>
</dbReference>
<evidence type="ECO:0000313" key="9">
    <source>
        <dbReference type="EMBL" id="KRM18842.1"/>
    </source>
</evidence>
<dbReference type="Proteomes" id="UP000051054">
    <property type="component" value="Unassembled WGS sequence"/>
</dbReference>
<comment type="similarity">
    <text evidence="8">Belongs to the ATPase delta chain family.</text>
</comment>
<comment type="subcellular location">
    <subcellularLocation>
        <location evidence="8">Cell membrane</location>
        <topology evidence="8">Peripheral membrane protein</topology>
    </subcellularLocation>
    <subcellularLocation>
        <location evidence="1">Membrane</location>
    </subcellularLocation>
</comment>
<evidence type="ECO:0000256" key="7">
    <source>
        <dbReference type="ARBA" id="ARBA00023310"/>
    </source>
</evidence>
<evidence type="ECO:0000256" key="8">
    <source>
        <dbReference type="HAMAP-Rule" id="MF_01416"/>
    </source>
</evidence>
<keyword evidence="7 8" id="KW-0066">ATP synthesis</keyword>
<evidence type="ECO:0000313" key="10">
    <source>
        <dbReference type="Proteomes" id="UP000051054"/>
    </source>
</evidence>
<dbReference type="Pfam" id="PF00213">
    <property type="entry name" value="OSCP"/>
    <property type="match status" value="1"/>
</dbReference>
<dbReference type="InterPro" id="IPR026015">
    <property type="entry name" value="ATP_synth_OSCP/delta_N_sf"/>
</dbReference>
<dbReference type="EMBL" id="AZGD01000090">
    <property type="protein sequence ID" value="KRM18842.1"/>
    <property type="molecule type" value="Genomic_DNA"/>
</dbReference>
<proteinExistence type="inferred from homology"/>
<accession>A0A0R1WLJ4</accession>
<evidence type="ECO:0000256" key="5">
    <source>
        <dbReference type="ARBA" id="ARBA00023136"/>
    </source>
</evidence>
<reference evidence="9 10" key="1">
    <citation type="journal article" date="2015" name="Genome Announc.">
        <title>Expanding the biotechnology potential of lactobacilli through comparative genomics of 213 strains and associated genera.</title>
        <authorList>
            <person name="Sun Z."/>
            <person name="Harris H.M."/>
            <person name="McCann A."/>
            <person name="Guo C."/>
            <person name="Argimon S."/>
            <person name="Zhang W."/>
            <person name="Yang X."/>
            <person name="Jeffery I.B."/>
            <person name="Cooney J.C."/>
            <person name="Kagawa T.F."/>
            <person name="Liu W."/>
            <person name="Song Y."/>
            <person name="Salvetti E."/>
            <person name="Wrobel A."/>
            <person name="Rasinkangas P."/>
            <person name="Parkhill J."/>
            <person name="Rea M.C."/>
            <person name="O'Sullivan O."/>
            <person name="Ritari J."/>
            <person name="Douillard F.P."/>
            <person name="Paul Ross R."/>
            <person name="Yang R."/>
            <person name="Briner A.E."/>
            <person name="Felis G.E."/>
            <person name="de Vos W.M."/>
            <person name="Barrangou R."/>
            <person name="Klaenhammer T.R."/>
            <person name="Caufield P.W."/>
            <person name="Cui Y."/>
            <person name="Zhang H."/>
            <person name="O'Toole P.W."/>
        </authorList>
    </citation>
    <scope>NUCLEOTIDE SEQUENCE [LARGE SCALE GENOMIC DNA]</scope>
    <source>
        <strain evidence="9 10">DSM 18933</strain>
    </source>
</reference>
<keyword evidence="3 8" id="KW-0375">Hydrogen ion transport</keyword>
<dbReference type="PANTHER" id="PTHR11910">
    <property type="entry name" value="ATP SYNTHASE DELTA CHAIN"/>
    <property type="match status" value="1"/>
</dbReference>
<dbReference type="PATRIC" id="fig|1423755.3.peg.681"/>
<name>A0A0R1WLJ4_9LACO</name>
<evidence type="ECO:0000256" key="6">
    <source>
        <dbReference type="ARBA" id="ARBA00023196"/>
    </source>
</evidence>
<comment type="function">
    <text evidence="8">F(1)F(0) ATP synthase produces ATP from ADP in the presence of a proton or sodium gradient. F-type ATPases consist of two structural domains, F(1) containing the extramembraneous catalytic core and F(0) containing the membrane proton channel, linked together by a central stalk and a peripheral stalk. During catalysis, ATP synthesis in the catalytic domain of F(1) is coupled via a rotary mechanism of the central stalk subunits to proton translocation.</text>
</comment>
<evidence type="ECO:0000256" key="1">
    <source>
        <dbReference type="ARBA" id="ARBA00004370"/>
    </source>
</evidence>
<dbReference type="GO" id="GO:0045259">
    <property type="term" value="C:proton-transporting ATP synthase complex"/>
    <property type="evidence" value="ECO:0007669"/>
    <property type="project" value="UniProtKB-KW"/>
</dbReference>
<protein>
    <recommendedName>
        <fullName evidence="8">ATP synthase subunit delta</fullName>
    </recommendedName>
    <alternativeName>
        <fullName evidence="8">ATP synthase F(1) sector subunit delta</fullName>
    </alternativeName>
    <alternativeName>
        <fullName evidence="8">F-type ATPase subunit delta</fullName>
        <shortName evidence="8">F-ATPase subunit delta</shortName>
    </alternativeName>
</protein>
<comment type="function">
    <text evidence="8">This protein is part of the stalk that links CF(0) to CF(1). It either transmits conformational changes from CF(0) to CF(1) or is implicated in proton conduction.</text>
</comment>
<dbReference type="Gene3D" id="1.10.520.20">
    <property type="entry name" value="N-terminal domain of the delta subunit of the F1F0-ATP synthase"/>
    <property type="match status" value="1"/>
</dbReference>
<dbReference type="PRINTS" id="PR00125">
    <property type="entry name" value="ATPASEDELTA"/>
</dbReference>
<keyword evidence="5 8" id="KW-0472">Membrane</keyword>
<gene>
    <name evidence="8" type="primary">atpH</name>
    <name evidence="9" type="ORF">FC40_GL000627</name>
</gene>
<dbReference type="GO" id="GO:0005886">
    <property type="term" value="C:plasma membrane"/>
    <property type="evidence" value="ECO:0007669"/>
    <property type="project" value="UniProtKB-SubCell"/>
</dbReference>
<dbReference type="RefSeq" id="WP_025022875.1">
    <property type="nucleotide sequence ID" value="NZ_AZGD01000090.1"/>
</dbReference>
<keyword evidence="8" id="KW-1003">Cell membrane</keyword>
<comment type="caution">
    <text evidence="9">The sequence shown here is derived from an EMBL/GenBank/DDBJ whole genome shotgun (WGS) entry which is preliminary data.</text>
</comment>
<dbReference type="HAMAP" id="MF_01416">
    <property type="entry name" value="ATP_synth_delta_bact"/>
    <property type="match status" value="1"/>
</dbReference>